<feature type="transmembrane region" description="Helical" evidence="1">
    <location>
        <begin position="95"/>
        <end position="112"/>
    </location>
</feature>
<accession>A0AAD3DQC0</accession>
<dbReference type="EMBL" id="BMAR01000011">
    <property type="protein sequence ID" value="GFR46075.1"/>
    <property type="molecule type" value="Genomic_DNA"/>
</dbReference>
<keyword evidence="3" id="KW-1185">Reference proteome</keyword>
<feature type="transmembrane region" description="Helical" evidence="1">
    <location>
        <begin position="154"/>
        <end position="176"/>
    </location>
</feature>
<feature type="transmembrane region" description="Helical" evidence="1">
    <location>
        <begin position="26"/>
        <end position="46"/>
    </location>
</feature>
<name>A0AAD3DQC0_9CHLO</name>
<evidence type="ECO:0000313" key="2">
    <source>
        <dbReference type="EMBL" id="GFR46075.1"/>
    </source>
</evidence>
<evidence type="ECO:0000313" key="3">
    <source>
        <dbReference type="Proteomes" id="UP001054857"/>
    </source>
</evidence>
<comment type="caution">
    <text evidence="2">The sequence shown here is derived from an EMBL/GenBank/DDBJ whole genome shotgun (WGS) entry which is preliminary data.</text>
</comment>
<proteinExistence type="predicted"/>
<evidence type="ECO:0000256" key="1">
    <source>
        <dbReference type="SAM" id="Phobius"/>
    </source>
</evidence>
<dbReference type="AlphaFoldDB" id="A0AAD3DQC0"/>
<dbReference type="Pfam" id="PF02681">
    <property type="entry name" value="DUF212"/>
    <property type="match status" value="1"/>
</dbReference>
<keyword evidence="1" id="KW-1133">Transmembrane helix</keyword>
<evidence type="ECO:0008006" key="4">
    <source>
        <dbReference type="Google" id="ProtNLM"/>
    </source>
</evidence>
<dbReference type="PANTHER" id="PTHR31446">
    <property type="entry name" value="ACID PHOSPHATASE/VANADIUM-DEPENDENT HALOPEROXIDASE-RELATED PROTEIN"/>
    <property type="match status" value="1"/>
</dbReference>
<sequence length="239" mass="23755">MAHPAMRKLLDASLSAFSAERGQHSWIVGLFVNGVLISAVVAFAIAQLSKVFTHYHYERVWDWTRLVGSGGMPSSHTALIVALTTAIAVEDGTNSSLFAMCLVISLIVMYDATGVRLHAGRQATVLNIIIAEMPPDHPVQDSGRLRDSLGHTPVQVAVGALLGVVVGLAIESLFLLGSSSSAAGGAGGGFALDGGAAGGAGGLGEGGMAARLAAAATAAAAALGGADGGGGGGLNATLT</sequence>
<organism evidence="2 3">
    <name type="scientific">Astrephomene gubernaculifera</name>
    <dbReference type="NCBI Taxonomy" id="47775"/>
    <lineage>
        <taxon>Eukaryota</taxon>
        <taxon>Viridiplantae</taxon>
        <taxon>Chlorophyta</taxon>
        <taxon>core chlorophytes</taxon>
        <taxon>Chlorophyceae</taxon>
        <taxon>CS clade</taxon>
        <taxon>Chlamydomonadales</taxon>
        <taxon>Astrephomenaceae</taxon>
        <taxon>Astrephomene</taxon>
    </lineage>
</organism>
<dbReference type="Proteomes" id="UP001054857">
    <property type="component" value="Unassembled WGS sequence"/>
</dbReference>
<feature type="transmembrane region" description="Helical" evidence="1">
    <location>
        <begin position="66"/>
        <end position="89"/>
    </location>
</feature>
<dbReference type="InterPro" id="IPR003832">
    <property type="entry name" value="DUF212"/>
</dbReference>
<reference evidence="2 3" key="1">
    <citation type="journal article" date="2021" name="Sci. Rep.">
        <title>Genome sequencing of the multicellular alga Astrephomene provides insights into convergent evolution of germ-soma differentiation.</title>
        <authorList>
            <person name="Yamashita S."/>
            <person name="Yamamoto K."/>
            <person name="Matsuzaki R."/>
            <person name="Suzuki S."/>
            <person name="Yamaguchi H."/>
            <person name="Hirooka S."/>
            <person name="Minakuchi Y."/>
            <person name="Miyagishima S."/>
            <person name="Kawachi M."/>
            <person name="Toyoda A."/>
            <person name="Nozaki H."/>
        </authorList>
    </citation>
    <scope>NUCLEOTIDE SEQUENCE [LARGE SCALE GENOMIC DNA]</scope>
    <source>
        <strain evidence="2 3">NIES-4017</strain>
    </source>
</reference>
<keyword evidence="1" id="KW-0472">Membrane</keyword>
<dbReference type="PANTHER" id="PTHR31446:SF29">
    <property type="entry name" value="ACID PHOSPHATASE_VANADIUM-DEPENDENT HALOPEROXIDASE-RELATED PROTEIN"/>
    <property type="match status" value="1"/>
</dbReference>
<gene>
    <name evidence="2" type="ORF">Agub_g7544</name>
</gene>
<keyword evidence="1" id="KW-0812">Transmembrane</keyword>
<protein>
    <recommendedName>
        <fullName evidence="4">Acid phosphatase/vanadium-dependent haloperoxidase-related protein</fullName>
    </recommendedName>
</protein>